<keyword evidence="2" id="KW-1185">Reference proteome</keyword>
<dbReference type="EMBL" id="JAUCDY010000003">
    <property type="protein sequence ID" value="MDM7857476.1"/>
    <property type="molecule type" value="Genomic_DNA"/>
</dbReference>
<dbReference type="RefSeq" id="WP_289410130.1">
    <property type="nucleotide sequence ID" value="NZ_JAUCDY010000003.1"/>
</dbReference>
<comment type="caution">
    <text evidence="1">The sequence shown here is derived from an EMBL/GenBank/DDBJ whole genome shotgun (WGS) entry which is preliminary data.</text>
</comment>
<dbReference type="Proteomes" id="UP001241056">
    <property type="component" value="Unassembled WGS sequence"/>
</dbReference>
<reference evidence="1 2" key="1">
    <citation type="submission" date="2023-06" db="EMBL/GenBank/DDBJ databases">
        <title>Thiopseudomonas sp. CY1220 draft genome sequence.</title>
        <authorList>
            <person name="Zhao G."/>
            <person name="An M."/>
        </authorList>
    </citation>
    <scope>NUCLEOTIDE SEQUENCE [LARGE SCALE GENOMIC DNA]</scope>
    <source>
        <strain evidence="1 2">CY1220</strain>
    </source>
</reference>
<sequence length="72" mass="8215">MFRLHLDVSLSADEFLRVYQGTANRVFIRSREGRSVSLPAKHLQPYLTHEGVHGSFVMTFDKDGKLISLLPE</sequence>
<dbReference type="Pfam" id="PF11197">
    <property type="entry name" value="DUF2835"/>
    <property type="match status" value="1"/>
</dbReference>
<name>A0ABT7SMS9_9GAMM</name>
<accession>A0ABT7SMS9</accession>
<evidence type="ECO:0000313" key="1">
    <source>
        <dbReference type="EMBL" id="MDM7857476.1"/>
    </source>
</evidence>
<gene>
    <name evidence="1" type="ORF">QEZ41_04195</name>
</gene>
<dbReference type="InterPro" id="IPR021363">
    <property type="entry name" value="DUF2835"/>
</dbReference>
<protein>
    <submittedName>
        <fullName evidence="1">DUF2835 domain-containing protein</fullName>
    </submittedName>
</protein>
<evidence type="ECO:0000313" key="2">
    <source>
        <dbReference type="Proteomes" id="UP001241056"/>
    </source>
</evidence>
<organism evidence="1 2">
    <name type="scientific">Thiopseudomonas acetoxidans</name>
    <dbReference type="NCBI Taxonomy" id="3041622"/>
    <lineage>
        <taxon>Bacteria</taxon>
        <taxon>Pseudomonadati</taxon>
        <taxon>Pseudomonadota</taxon>
        <taxon>Gammaproteobacteria</taxon>
        <taxon>Pseudomonadales</taxon>
        <taxon>Pseudomonadaceae</taxon>
        <taxon>Thiopseudomonas</taxon>
    </lineage>
</organism>
<proteinExistence type="predicted"/>